<dbReference type="GO" id="GO:0006281">
    <property type="term" value="P:DNA repair"/>
    <property type="evidence" value="ECO:0007669"/>
    <property type="project" value="InterPro"/>
</dbReference>
<feature type="domain" description="ExoI C-terminal" evidence="6">
    <location>
        <begin position="343"/>
        <end position="461"/>
    </location>
</feature>
<evidence type="ECO:0000259" key="6">
    <source>
        <dbReference type="PROSITE" id="PS51785"/>
    </source>
</evidence>
<dbReference type="PROSITE" id="PS51785">
    <property type="entry name" value="EXOI_C"/>
    <property type="match status" value="1"/>
</dbReference>
<dbReference type="InterPro" id="IPR012337">
    <property type="entry name" value="RNaseH-like_sf"/>
</dbReference>
<evidence type="ECO:0000256" key="3">
    <source>
        <dbReference type="ARBA" id="ARBA00022801"/>
    </source>
</evidence>
<protein>
    <submittedName>
        <fullName evidence="7">Exodeoxyribonuclease I subunit C</fullName>
    </submittedName>
</protein>
<dbReference type="InterPro" id="IPR038649">
    <property type="entry name" value="EXOI_SH3_sf"/>
</dbReference>
<evidence type="ECO:0000313" key="8">
    <source>
        <dbReference type="Proteomes" id="UP000198982"/>
    </source>
</evidence>
<dbReference type="PROSITE" id="PS51784">
    <property type="entry name" value="EXOI_SH3"/>
    <property type="match status" value="1"/>
</dbReference>
<accession>A0A1H4ZT84</accession>
<dbReference type="GO" id="GO:0003676">
    <property type="term" value="F:nucleic acid binding"/>
    <property type="evidence" value="ECO:0007669"/>
    <property type="project" value="InterPro"/>
</dbReference>
<dbReference type="AlphaFoldDB" id="A0A1H4ZT84"/>
<keyword evidence="3" id="KW-0378">Hydrolase</keyword>
<keyword evidence="8" id="KW-1185">Reference proteome</keyword>
<dbReference type="Pfam" id="PF08411">
    <property type="entry name" value="ExoI_SH3"/>
    <property type="match status" value="1"/>
</dbReference>
<dbReference type="InterPro" id="IPR013620">
    <property type="entry name" value="Exonuc_1_SH3"/>
</dbReference>
<dbReference type="InterPro" id="IPR036397">
    <property type="entry name" value="RNaseH_sf"/>
</dbReference>
<dbReference type="SUPFAM" id="SSF53098">
    <property type="entry name" value="Ribonuclease H-like"/>
    <property type="match status" value="1"/>
</dbReference>
<reference evidence="8" key="1">
    <citation type="submission" date="2016-10" db="EMBL/GenBank/DDBJ databases">
        <authorList>
            <person name="Varghese N."/>
            <person name="Submissions S."/>
        </authorList>
    </citation>
    <scope>NUCLEOTIDE SEQUENCE [LARGE SCALE GENOMIC DNA]</scope>
    <source>
        <strain evidence="8">DSM 9751</strain>
    </source>
</reference>
<evidence type="ECO:0000256" key="2">
    <source>
        <dbReference type="ARBA" id="ARBA00022723"/>
    </source>
</evidence>
<dbReference type="GO" id="GO:0008310">
    <property type="term" value="F:single-stranded DNA 3'-5' DNA exonuclease activity"/>
    <property type="evidence" value="ECO:0007669"/>
    <property type="project" value="InterPro"/>
</dbReference>
<evidence type="ECO:0000256" key="4">
    <source>
        <dbReference type="ARBA" id="ARBA00022842"/>
    </source>
</evidence>
<gene>
    <name evidence="7" type="ORF">SAMN05216178_6822</name>
</gene>
<dbReference type="EMBL" id="FNTJ01000003">
    <property type="protein sequence ID" value="SED33302.1"/>
    <property type="molecule type" value="Genomic_DNA"/>
</dbReference>
<proteinExistence type="predicted"/>
<dbReference type="GO" id="GO:0046872">
    <property type="term" value="F:metal ion binding"/>
    <property type="evidence" value="ECO:0007669"/>
    <property type="project" value="UniProtKB-KW"/>
</dbReference>
<dbReference type="Proteomes" id="UP000198982">
    <property type="component" value="Unassembled WGS sequence"/>
</dbReference>
<evidence type="ECO:0000256" key="1">
    <source>
        <dbReference type="ARBA" id="ARBA00001946"/>
    </source>
</evidence>
<keyword evidence="4" id="KW-0460">Magnesium</keyword>
<dbReference type="Pfam" id="PF26016">
    <property type="entry name" value="ExoI_C"/>
    <property type="match status" value="1"/>
</dbReference>
<evidence type="ECO:0000259" key="5">
    <source>
        <dbReference type="PROSITE" id="PS51784"/>
    </source>
</evidence>
<comment type="cofactor">
    <cofactor evidence="1">
        <name>Mg(2+)</name>
        <dbReference type="ChEBI" id="CHEBI:18420"/>
    </cofactor>
</comment>
<dbReference type="Gene3D" id="3.30.1520.20">
    <property type="entry name" value="Exonuclease ExoI, domain 2"/>
    <property type="match status" value="1"/>
</dbReference>
<dbReference type="RefSeq" id="WP_092320792.1">
    <property type="nucleotide sequence ID" value="NZ_FNTJ01000003.1"/>
</dbReference>
<dbReference type="InterPro" id="IPR034747">
    <property type="entry name" value="EXOI_SH3"/>
</dbReference>
<evidence type="ECO:0000313" key="7">
    <source>
        <dbReference type="EMBL" id="SED33302.1"/>
    </source>
</evidence>
<dbReference type="InterPro" id="IPR058561">
    <property type="entry name" value="Exonuc_1_C"/>
</dbReference>
<organism evidence="7 8">
    <name type="scientific">Pseudomonas saponiphila</name>
    <dbReference type="NCBI Taxonomy" id="556534"/>
    <lineage>
        <taxon>Bacteria</taxon>
        <taxon>Pseudomonadati</taxon>
        <taxon>Pseudomonadota</taxon>
        <taxon>Gammaproteobacteria</taxon>
        <taxon>Pseudomonadales</taxon>
        <taxon>Pseudomonadaceae</taxon>
        <taxon>Pseudomonas</taxon>
    </lineage>
</organism>
<keyword evidence="2" id="KW-0479">Metal-binding</keyword>
<name>A0A1H4ZT84_9PSED</name>
<dbReference type="Gene3D" id="3.30.420.10">
    <property type="entry name" value="Ribonuclease H-like superfamily/Ribonuclease H"/>
    <property type="match status" value="1"/>
</dbReference>
<feature type="domain" description="ExoI SH3-like" evidence="5">
    <location>
        <begin position="185"/>
        <end position="340"/>
    </location>
</feature>
<sequence length="461" mass="50800">MNLHFFDVLTAGKSPAEGQVLRFHAINYSDDETVSQRMLSVRMRDDVYVPAKDIDATPLALMELGQGISECEFSRAVAPVFESPDTLHIGIGTTSKLEPFVRHALYRNLIPARLSSSSGGRHLDLDTLFRAIAILRPQEMPEPFTADLSLLSRQFRSSMWDANWDLDNRALRVKELLGAAQERSPKLIEHCIARSSSSAIKDALGLDAGEVSDLSSVVPSIVIHPSIITQSGYGLLYPLAIDVTYPDIAYMADLECDLSALVDDSDAGLESLLRKARGDGLPIVRVPLSRIPFVAPLGAIRPDDARRHKINLGFVKDNIARLRAATGLAARLRDEPILELSPQLADVDHRMWAGDFSRHDMEVMRALHEEGFDRWIDIAAGAHDLRVMDLAVRVLAREAPNLLPEGQREGWRAHVAARLNSTTPGSLAQELQAFQNASSEYPSAPGISFLLRRISGIAVRE</sequence>